<keyword evidence="2" id="KW-0472">Membrane</keyword>
<accession>A0A8T3A9E9</accession>
<dbReference type="Pfam" id="PF16016">
    <property type="entry name" value="VASt"/>
    <property type="match status" value="1"/>
</dbReference>
<evidence type="ECO:0000313" key="4">
    <source>
        <dbReference type="EMBL" id="KAI0492758.1"/>
    </source>
</evidence>
<evidence type="ECO:0000256" key="1">
    <source>
        <dbReference type="ARBA" id="ARBA00004370"/>
    </source>
</evidence>
<evidence type="ECO:0000259" key="3">
    <source>
        <dbReference type="PROSITE" id="PS51778"/>
    </source>
</evidence>
<keyword evidence="5" id="KW-1185">Reference proteome</keyword>
<dbReference type="PANTHER" id="PTHR46296">
    <property type="entry name" value="BNAA05G37250D PROTEIN"/>
    <property type="match status" value="1"/>
</dbReference>
<dbReference type="EMBL" id="JAGYWB010000018">
    <property type="protein sequence ID" value="KAI0492758.1"/>
    <property type="molecule type" value="Genomic_DNA"/>
</dbReference>
<dbReference type="PANTHER" id="PTHR46296:SF7">
    <property type="entry name" value="C2 DOMAIN-CONTAINING PROTEIN"/>
    <property type="match status" value="1"/>
</dbReference>
<dbReference type="PROSITE" id="PS51778">
    <property type="entry name" value="VAST"/>
    <property type="match status" value="1"/>
</dbReference>
<evidence type="ECO:0000256" key="2">
    <source>
        <dbReference type="ARBA" id="ARBA00023136"/>
    </source>
</evidence>
<dbReference type="OrthoDB" id="67700at2759"/>
<organism evidence="4 5">
    <name type="scientific">Dendrobium nobile</name>
    <name type="common">Orchid</name>
    <dbReference type="NCBI Taxonomy" id="94219"/>
    <lineage>
        <taxon>Eukaryota</taxon>
        <taxon>Viridiplantae</taxon>
        <taxon>Streptophyta</taxon>
        <taxon>Embryophyta</taxon>
        <taxon>Tracheophyta</taxon>
        <taxon>Spermatophyta</taxon>
        <taxon>Magnoliopsida</taxon>
        <taxon>Liliopsida</taxon>
        <taxon>Asparagales</taxon>
        <taxon>Orchidaceae</taxon>
        <taxon>Epidendroideae</taxon>
        <taxon>Malaxideae</taxon>
        <taxon>Dendrobiinae</taxon>
        <taxon>Dendrobium</taxon>
    </lineage>
</organism>
<comment type="subcellular location">
    <subcellularLocation>
        <location evidence="1">Membrane</location>
    </subcellularLocation>
</comment>
<comment type="caution">
    <text evidence="4">The sequence shown here is derived from an EMBL/GenBank/DDBJ whole genome shotgun (WGS) entry which is preliminary data.</text>
</comment>
<sequence length="171" mass="20114">MELLIEVFEGGELEKKIMENVGCLNNSSTEWKETKPDIHDRRLHYKFNRYLSIFGGEVTSTQHRTPTADGNGWVINETITLHGIPLSDHFHVNLKYNLEALQSMSPSCQVDVVICITWLERSKFRKRITRNIFEKLAHRSKEVFDIFDFNCFIFRLISLISYEFHGKIKIY</sequence>
<evidence type="ECO:0000313" key="5">
    <source>
        <dbReference type="Proteomes" id="UP000829196"/>
    </source>
</evidence>
<dbReference type="Proteomes" id="UP000829196">
    <property type="component" value="Unassembled WGS sequence"/>
</dbReference>
<dbReference type="AlphaFoldDB" id="A0A8T3A9E9"/>
<dbReference type="InterPro" id="IPR044511">
    <property type="entry name" value="At1g03370/At5g50170-like"/>
</dbReference>
<name>A0A8T3A9E9_DENNO</name>
<dbReference type="InterPro" id="IPR031968">
    <property type="entry name" value="VASt"/>
</dbReference>
<reference evidence="4" key="1">
    <citation type="journal article" date="2022" name="Front. Genet.">
        <title>Chromosome-Scale Assembly of the Dendrobium nobile Genome Provides Insights Into the Molecular Mechanism of the Biosynthesis of the Medicinal Active Ingredient of Dendrobium.</title>
        <authorList>
            <person name="Xu Q."/>
            <person name="Niu S.-C."/>
            <person name="Li K.-L."/>
            <person name="Zheng P.-J."/>
            <person name="Zhang X.-J."/>
            <person name="Jia Y."/>
            <person name="Liu Y."/>
            <person name="Niu Y.-X."/>
            <person name="Yu L.-H."/>
            <person name="Chen D.-F."/>
            <person name="Zhang G.-Q."/>
        </authorList>
    </citation>
    <scope>NUCLEOTIDE SEQUENCE</scope>
    <source>
        <tissue evidence="4">Leaf</tissue>
    </source>
</reference>
<gene>
    <name evidence="4" type="ORF">KFK09_027034</name>
</gene>
<protein>
    <recommendedName>
        <fullName evidence="3">VASt domain-containing protein</fullName>
    </recommendedName>
</protein>
<dbReference type="SMR" id="A0A8T3A9E9"/>
<feature type="domain" description="VASt" evidence="3">
    <location>
        <begin position="1"/>
        <end position="148"/>
    </location>
</feature>
<proteinExistence type="predicted"/>
<dbReference type="GO" id="GO:0016020">
    <property type="term" value="C:membrane"/>
    <property type="evidence" value="ECO:0007669"/>
    <property type="project" value="UniProtKB-SubCell"/>
</dbReference>